<evidence type="ECO:0000256" key="6">
    <source>
        <dbReference type="ARBA" id="ARBA00022801"/>
    </source>
</evidence>
<feature type="signal peptide" evidence="13">
    <location>
        <begin position="1"/>
        <end position="19"/>
    </location>
</feature>
<keyword evidence="6 11" id="KW-0378">Hydrolase</keyword>
<comment type="similarity">
    <text evidence="2 11">Belongs to the acyl-ACP thioesterase family.</text>
</comment>
<dbReference type="PANTHER" id="PTHR31727">
    <property type="entry name" value="OLEOYL-ACYL CARRIER PROTEIN THIOESTERASE 1, CHLOROPLASTIC"/>
    <property type="match status" value="1"/>
</dbReference>
<keyword evidence="5 11" id="KW-0934">Plastid</keyword>
<dbReference type="InterPro" id="IPR049427">
    <property type="entry name" value="Acyl-ACP_TE_C"/>
</dbReference>
<name>A0A9D4ZM42_ADICA</name>
<keyword evidence="13" id="KW-0732">Signal</keyword>
<reference evidence="16" key="1">
    <citation type="submission" date="2021-01" db="EMBL/GenBank/DDBJ databases">
        <title>Adiantum capillus-veneris genome.</title>
        <authorList>
            <person name="Fang Y."/>
            <person name="Liao Q."/>
        </authorList>
    </citation>
    <scope>NUCLEOTIDE SEQUENCE</scope>
    <source>
        <strain evidence="16">H3</strain>
        <tissue evidence="16">Leaf</tissue>
    </source>
</reference>
<dbReference type="InterPro" id="IPR002864">
    <property type="entry name" value="Acyl-ACP_thioesterase_NHD"/>
</dbReference>
<dbReference type="FunFam" id="3.10.129.10:FF:000014">
    <property type="entry name" value="Acyl-[acyl-carrier-protein] hydrolase"/>
    <property type="match status" value="1"/>
</dbReference>
<keyword evidence="7 11" id="KW-0276">Fatty acid metabolism</keyword>
<dbReference type="AlphaFoldDB" id="A0A9D4ZM42"/>
<dbReference type="Pfam" id="PF20791">
    <property type="entry name" value="Acyl-ACP_TE_C"/>
    <property type="match status" value="1"/>
</dbReference>
<evidence type="ECO:0000256" key="3">
    <source>
        <dbReference type="ARBA" id="ARBA00022516"/>
    </source>
</evidence>
<evidence type="ECO:0000256" key="12">
    <source>
        <dbReference type="SAM" id="MobiDB-lite"/>
    </source>
</evidence>
<evidence type="ECO:0000259" key="14">
    <source>
        <dbReference type="Pfam" id="PF01643"/>
    </source>
</evidence>
<feature type="region of interest" description="Disordered" evidence="12">
    <location>
        <begin position="78"/>
        <end position="99"/>
    </location>
</feature>
<dbReference type="SUPFAM" id="SSF54637">
    <property type="entry name" value="Thioesterase/thiol ester dehydrase-isomerase"/>
    <property type="match status" value="2"/>
</dbReference>
<dbReference type="OrthoDB" id="618395at2759"/>
<keyword evidence="8" id="KW-0809">Transit peptide</keyword>
<dbReference type="PANTHER" id="PTHR31727:SF6">
    <property type="entry name" value="OLEOYL-ACYL CARRIER PROTEIN THIOESTERASE 1, CHLOROPLASTIC"/>
    <property type="match status" value="1"/>
</dbReference>
<evidence type="ECO:0000256" key="11">
    <source>
        <dbReference type="RuleBase" id="RU363096"/>
    </source>
</evidence>
<dbReference type="EMBL" id="JABFUD020000004">
    <property type="protein sequence ID" value="KAI5080499.1"/>
    <property type="molecule type" value="Genomic_DNA"/>
</dbReference>
<dbReference type="Proteomes" id="UP000886520">
    <property type="component" value="Chromosome 4"/>
</dbReference>
<keyword evidence="17" id="KW-1185">Reference proteome</keyword>
<feature type="chain" id="PRO_5039105318" description="Acyl-[acyl-carrier-protein] hydrolase" evidence="13">
    <location>
        <begin position="20"/>
        <end position="440"/>
    </location>
</feature>
<gene>
    <name evidence="16" type="ORF">GOP47_0003682</name>
</gene>
<dbReference type="GO" id="GO:0016297">
    <property type="term" value="F:fatty acyl-[ACP] hydrolase activity"/>
    <property type="evidence" value="ECO:0007669"/>
    <property type="project" value="InterPro"/>
</dbReference>
<evidence type="ECO:0000256" key="7">
    <source>
        <dbReference type="ARBA" id="ARBA00022832"/>
    </source>
</evidence>
<proteinExistence type="inferred from homology"/>
<comment type="caution">
    <text evidence="16">The sequence shown here is derived from an EMBL/GenBank/DDBJ whole genome shotgun (WGS) entry which is preliminary data.</text>
</comment>
<protein>
    <recommendedName>
        <fullName evidence="11">Acyl-[acyl-carrier-protein] hydrolase</fullName>
        <ecNumber evidence="11">3.1.2.-</ecNumber>
    </recommendedName>
</protein>
<comment type="function">
    <text evidence="11">Plays an essential role in chain termination during de novo fatty acid synthesis.</text>
</comment>
<evidence type="ECO:0000256" key="10">
    <source>
        <dbReference type="ARBA" id="ARBA00023160"/>
    </source>
</evidence>
<comment type="subcellular location">
    <subcellularLocation>
        <location evidence="1 11">Plastid</location>
        <location evidence="1 11">Chloroplast</location>
    </subcellularLocation>
</comment>
<evidence type="ECO:0000256" key="5">
    <source>
        <dbReference type="ARBA" id="ARBA00022640"/>
    </source>
</evidence>
<evidence type="ECO:0000256" key="13">
    <source>
        <dbReference type="SAM" id="SignalP"/>
    </source>
</evidence>
<evidence type="ECO:0000259" key="15">
    <source>
        <dbReference type="Pfam" id="PF20791"/>
    </source>
</evidence>
<dbReference type="InterPro" id="IPR029069">
    <property type="entry name" value="HotDog_dom_sf"/>
</dbReference>
<evidence type="ECO:0000256" key="4">
    <source>
        <dbReference type="ARBA" id="ARBA00022528"/>
    </source>
</evidence>
<keyword evidence="10 11" id="KW-0275">Fatty acid biosynthesis</keyword>
<dbReference type="GO" id="GO:0000036">
    <property type="term" value="F:acyl carrier activity"/>
    <property type="evidence" value="ECO:0007669"/>
    <property type="project" value="TreeGrafter"/>
</dbReference>
<sequence>MAHRIFLLQNALLVPRTTCKVSCFSEPAKPSSSISTSFRTVDGSGASASAHSRVCESLARNTHIVDCAATSSIQHVSSGNGALPVGNQETPSTKMQKQDLFRTEDPKYSLLSDVRSLADALRVGGLDASLLSYRENFVIRCYEVGMNRTASIETIANLLQEVACDHALSVGFSTDGFATTPSMRKRRLIWVTTRMHIEVDDYPVWGDVVQLETWCQTEGKVGTRRDWLMTNVATGKLISRATSTWVMMNEDTRRLSRITDDVRDEYMPYFPTIPRYAFPEDNSSCLKKIPKLDEPAEYMRSGLTPRRGDLDMNQHVNNVAYIGWTLESVPQHVLDTHQLHRITLDYRRECKYGDVVEALGSLECCPYTADSTGHMQPCPSATSNGTAINGSVSAPSNGDGIEFLHFLRLAGTVVEINRGRSVWKRKSDKVVEGKVQTHAC</sequence>
<evidence type="ECO:0000256" key="1">
    <source>
        <dbReference type="ARBA" id="ARBA00004229"/>
    </source>
</evidence>
<feature type="domain" description="Acyl-ACP thioesterase N-terminal hotdog" evidence="14">
    <location>
        <begin position="132"/>
        <end position="266"/>
    </location>
</feature>
<keyword evidence="4 11" id="KW-0150">Chloroplast</keyword>
<dbReference type="InterPro" id="IPR045023">
    <property type="entry name" value="FATA/B"/>
</dbReference>
<dbReference type="EC" id="3.1.2.-" evidence="11"/>
<accession>A0A9D4ZM42</accession>
<evidence type="ECO:0000256" key="9">
    <source>
        <dbReference type="ARBA" id="ARBA00023098"/>
    </source>
</evidence>
<dbReference type="Pfam" id="PF01643">
    <property type="entry name" value="Acyl-ACP_TE"/>
    <property type="match status" value="1"/>
</dbReference>
<dbReference type="CDD" id="cd00586">
    <property type="entry name" value="4HBT"/>
    <property type="match status" value="1"/>
</dbReference>
<keyword evidence="9 11" id="KW-0443">Lipid metabolism</keyword>
<evidence type="ECO:0000256" key="2">
    <source>
        <dbReference type="ARBA" id="ARBA00006500"/>
    </source>
</evidence>
<evidence type="ECO:0000313" key="16">
    <source>
        <dbReference type="EMBL" id="KAI5080499.1"/>
    </source>
</evidence>
<evidence type="ECO:0000313" key="17">
    <source>
        <dbReference type="Proteomes" id="UP000886520"/>
    </source>
</evidence>
<dbReference type="GO" id="GO:0009507">
    <property type="term" value="C:chloroplast"/>
    <property type="evidence" value="ECO:0007669"/>
    <property type="project" value="UniProtKB-SubCell"/>
</dbReference>
<dbReference type="Gene3D" id="3.10.129.10">
    <property type="entry name" value="Hotdog Thioesterase"/>
    <property type="match status" value="1"/>
</dbReference>
<organism evidence="16 17">
    <name type="scientific">Adiantum capillus-veneris</name>
    <name type="common">Maidenhair fern</name>
    <dbReference type="NCBI Taxonomy" id="13818"/>
    <lineage>
        <taxon>Eukaryota</taxon>
        <taxon>Viridiplantae</taxon>
        <taxon>Streptophyta</taxon>
        <taxon>Embryophyta</taxon>
        <taxon>Tracheophyta</taxon>
        <taxon>Polypodiopsida</taxon>
        <taxon>Polypodiidae</taxon>
        <taxon>Polypodiales</taxon>
        <taxon>Pteridineae</taxon>
        <taxon>Pteridaceae</taxon>
        <taxon>Vittarioideae</taxon>
        <taxon>Adiantum</taxon>
    </lineage>
</organism>
<evidence type="ECO:0000256" key="8">
    <source>
        <dbReference type="ARBA" id="ARBA00022946"/>
    </source>
</evidence>
<keyword evidence="3 11" id="KW-0444">Lipid biosynthesis</keyword>
<feature type="domain" description="Acyl-ACP thioesterase-like C-terminal" evidence="15">
    <location>
        <begin position="295"/>
        <end position="361"/>
    </location>
</feature>